<evidence type="ECO:0000256" key="9">
    <source>
        <dbReference type="SAM" id="Coils"/>
    </source>
</evidence>
<evidence type="ECO:0000256" key="6">
    <source>
        <dbReference type="ARBA" id="ARBA00023274"/>
    </source>
</evidence>
<comment type="similarity">
    <text evidence="2">Belongs to the mitochondrion-specific ribosomal protein mL40 family.</text>
</comment>
<protein>
    <recommendedName>
        <fullName evidence="7">Large ribosomal subunit protein mL40</fullName>
    </recommendedName>
    <alternativeName>
        <fullName evidence="8">39S ribosomal protein L40, mitochondrial</fullName>
    </alternativeName>
</protein>
<feature type="coiled-coil region" evidence="9">
    <location>
        <begin position="179"/>
        <end position="213"/>
    </location>
</feature>
<dbReference type="PANTHER" id="PTHR13359:SF2">
    <property type="entry name" value="LARGE RIBOSOMAL SUBUNIT PROTEIN ML40"/>
    <property type="match status" value="1"/>
</dbReference>
<keyword evidence="6" id="KW-0687">Ribonucleoprotein</keyword>
<evidence type="ECO:0000256" key="1">
    <source>
        <dbReference type="ARBA" id="ARBA00004173"/>
    </source>
</evidence>
<dbReference type="FunFam" id="6.10.250.3440:FF:000001">
    <property type="entry name" value="Mitochondrial ribosomal protein L40"/>
    <property type="match status" value="1"/>
</dbReference>
<keyword evidence="5" id="KW-0496">Mitochondrion</keyword>
<keyword evidence="3" id="KW-0809">Transit peptide</keyword>
<evidence type="ECO:0000256" key="7">
    <source>
        <dbReference type="ARBA" id="ARBA00035192"/>
    </source>
</evidence>
<evidence type="ECO:0000256" key="8">
    <source>
        <dbReference type="ARBA" id="ARBA00083752"/>
    </source>
</evidence>
<comment type="caution">
    <text evidence="10">The sequence shown here is derived from an EMBL/GenBank/DDBJ whole genome shotgun (WGS) entry which is preliminary data.</text>
</comment>
<sequence length="254" mass="29353">MCFSDGRTARQQADEEAGNWPKNFKFDILLFCGLLRRGCDLVGERGRAREIGKGVDKEAATLHGGHVLDSPAGHRPDSSFSVECFCTILSLADGESLPMRAEPKKKKKVDPRREQAVRDRLRKRLKKLERVPPELIPIEDFITRTKFLDESRIRDPPKLPVEETERRALLMKKWSRYKQKEHEKEAEMIESMIEAQQQALQELRLESEELYQAAIKRNQGLFPLELQGCRFTPPIANYEAPNGKYRDITKVYTQ</sequence>
<dbReference type="Gene3D" id="6.10.250.3440">
    <property type="match status" value="1"/>
</dbReference>
<keyword evidence="11" id="KW-1185">Reference proteome</keyword>
<evidence type="ECO:0000256" key="3">
    <source>
        <dbReference type="ARBA" id="ARBA00022946"/>
    </source>
</evidence>
<comment type="subcellular location">
    <subcellularLocation>
        <location evidence="1">Mitochondrion</location>
    </subcellularLocation>
</comment>
<evidence type="ECO:0000256" key="2">
    <source>
        <dbReference type="ARBA" id="ARBA00009360"/>
    </source>
</evidence>
<keyword evidence="9" id="KW-0175">Coiled coil</keyword>
<keyword evidence="4" id="KW-0689">Ribosomal protein</keyword>
<dbReference type="Pfam" id="PF09812">
    <property type="entry name" value="MRP-L28"/>
    <property type="match status" value="1"/>
</dbReference>
<reference evidence="10 11" key="1">
    <citation type="journal article" date="2018" name="Nat. Ecol. Evol.">
        <title>Shark genomes provide insights into elasmobranch evolution and the origin of vertebrates.</title>
        <authorList>
            <person name="Hara Y"/>
            <person name="Yamaguchi K"/>
            <person name="Onimaru K"/>
            <person name="Kadota M"/>
            <person name="Koyanagi M"/>
            <person name="Keeley SD"/>
            <person name="Tatsumi K"/>
            <person name="Tanaka K"/>
            <person name="Motone F"/>
            <person name="Kageyama Y"/>
            <person name="Nozu R"/>
            <person name="Adachi N"/>
            <person name="Nishimura O"/>
            <person name="Nakagawa R"/>
            <person name="Tanegashima C"/>
            <person name="Kiyatake I"/>
            <person name="Matsumoto R"/>
            <person name="Murakumo K"/>
            <person name="Nishida K"/>
            <person name="Terakita A"/>
            <person name="Kuratani S"/>
            <person name="Sato K"/>
            <person name="Hyodo S Kuraku.S."/>
        </authorList>
    </citation>
    <scope>NUCLEOTIDE SEQUENCE [LARGE SCALE GENOMIC DNA]</scope>
</reference>
<dbReference type="STRING" id="75743.A0A401PD08"/>
<organism evidence="10 11">
    <name type="scientific">Scyliorhinus torazame</name>
    <name type="common">Cloudy catshark</name>
    <name type="synonym">Catulus torazame</name>
    <dbReference type="NCBI Taxonomy" id="75743"/>
    <lineage>
        <taxon>Eukaryota</taxon>
        <taxon>Metazoa</taxon>
        <taxon>Chordata</taxon>
        <taxon>Craniata</taxon>
        <taxon>Vertebrata</taxon>
        <taxon>Chondrichthyes</taxon>
        <taxon>Elasmobranchii</taxon>
        <taxon>Galeomorphii</taxon>
        <taxon>Galeoidea</taxon>
        <taxon>Carcharhiniformes</taxon>
        <taxon>Scyliorhinidae</taxon>
        <taxon>Scyliorhinus</taxon>
    </lineage>
</organism>
<dbReference type="GO" id="GO:0005762">
    <property type="term" value="C:mitochondrial large ribosomal subunit"/>
    <property type="evidence" value="ECO:0007669"/>
    <property type="project" value="InterPro"/>
</dbReference>
<dbReference type="InterPro" id="IPR039145">
    <property type="entry name" value="Ribosomal_mL40_metazoa/plant"/>
</dbReference>
<dbReference type="OMA" id="KEWARYK"/>
<dbReference type="PANTHER" id="PTHR13359">
    <property type="entry name" value="39S RIBOSOMAL PROTEIN L40, MITOCHONDRIAL"/>
    <property type="match status" value="1"/>
</dbReference>
<dbReference type="EMBL" id="BFAA01004802">
    <property type="protein sequence ID" value="GCB71002.1"/>
    <property type="molecule type" value="Genomic_DNA"/>
</dbReference>
<dbReference type="AlphaFoldDB" id="A0A401PD08"/>
<dbReference type="OrthoDB" id="5977625at2759"/>
<dbReference type="Proteomes" id="UP000288216">
    <property type="component" value="Unassembled WGS sequence"/>
</dbReference>
<gene>
    <name evidence="10" type="ORF">scyTo_0010903</name>
</gene>
<evidence type="ECO:0000256" key="4">
    <source>
        <dbReference type="ARBA" id="ARBA00022980"/>
    </source>
</evidence>
<accession>A0A401PD08</accession>
<evidence type="ECO:0000313" key="11">
    <source>
        <dbReference type="Proteomes" id="UP000288216"/>
    </source>
</evidence>
<name>A0A401PD08_SCYTO</name>
<evidence type="ECO:0000256" key="5">
    <source>
        <dbReference type="ARBA" id="ARBA00023128"/>
    </source>
</evidence>
<proteinExistence type="inferred from homology"/>
<evidence type="ECO:0000313" key="10">
    <source>
        <dbReference type="EMBL" id="GCB71002.1"/>
    </source>
</evidence>
<dbReference type="InterPro" id="IPR019192">
    <property type="entry name" value="Ribosomal_mL40"/>
</dbReference>